<dbReference type="Proteomes" id="UP001610444">
    <property type="component" value="Unassembled WGS sequence"/>
</dbReference>
<name>A0ABR4L0X0_9EURO</name>
<keyword evidence="3" id="KW-1185">Reference proteome</keyword>
<sequence length="149" mass="16861">MDGAHCTAGECLAKEENTEREWGRKKKVKTERGRERCTERGREEKANQGQALRGDDSGKESQGGWTVIITIAYETNVALRIDQMAEGIIRIGTTSNVRQSMSLTEMQAISKLSPNLRKASSMLIQETEKGKDRYSREIRRDWLEGEIAQ</sequence>
<evidence type="ECO:0000256" key="1">
    <source>
        <dbReference type="SAM" id="MobiDB-lite"/>
    </source>
</evidence>
<evidence type="ECO:0000313" key="3">
    <source>
        <dbReference type="Proteomes" id="UP001610444"/>
    </source>
</evidence>
<comment type="caution">
    <text evidence="2">The sequence shown here is derived from an EMBL/GenBank/DDBJ whole genome shotgun (WGS) entry which is preliminary data.</text>
</comment>
<reference evidence="2 3" key="1">
    <citation type="submission" date="2024-07" db="EMBL/GenBank/DDBJ databases">
        <title>Section-level genome sequencing and comparative genomics of Aspergillus sections Usti and Cavernicolus.</title>
        <authorList>
            <consortium name="Lawrence Berkeley National Laboratory"/>
            <person name="Nybo J.L."/>
            <person name="Vesth T.C."/>
            <person name="Theobald S."/>
            <person name="Frisvad J.C."/>
            <person name="Larsen T.O."/>
            <person name="Kjaerboelling I."/>
            <person name="Rothschild-Mancinelli K."/>
            <person name="Lyhne E.K."/>
            <person name="Kogle M.E."/>
            <person name="Barry K."/>
            <person name="Clum A."/>
            <person name="Na H."/>
            <person name="Ledsgaard L."/>
            <person name="Lin J."/>
            <person name="Lipzen A."/>
            <person name="Kuo A."/>
            <person name="Riley R."/>
            <person name="Mondo S."/>
            <person name="LaButti K."/>
            <person name="Haridas S."/>
            <person name="Pangalinan J."/>
            <person name="Salamov A.A."/>
            <person name="Simmons B.A."/>
            <person name="Magnuson J.K."/>
            <person name="Chen J."/>
            <person name="Drula E."/>
            <person name="Henrissat B."/>
            <person name="Wiebenga A."/>
            <person name="Lubbers R.J."/>
            <person name="Gomes A.C."/>
            <person name="Macurrencykelacurrency M.R."/>
            <person name="Stajich J."/>
            <person name="Grigoriev I.V."/>
            <person name="Mortensen U.H."/>
            <person name="De vries R.P."/>
            <person name="Baker S.E."/>
            <person name="Andersen M.R."/>
        </authorList>
    </citation>
    <scope>NUCLEOTIDE SEQUENCE [LARGE SCALE GENOMIC DNA]</scope>
    <source>
        <strain evidence="2 3">CBS 756.74</strain>
    </source>
</reference>
<feature type="region of interest" description="Disordered" evidence="1">
    <location>
        <begin position="16"/>
        <end position="62"/>
    </location>
</feature>
<feature type="compositionally biased region" description="Basic and acidic residues" evidence="1">
    <location>
        <begin position="30"/>
        <end position="46"/>
    </location>
</feature>
<dbReference type="GeneID" id="98152053"/>
<dbReference type="RefSeq" id="XP_070903354.1">
    <property type="nucleotide sequence ID" value="XM_071036889.1"/>
</dbReference>
<proteinExistence type="predicted"/>
<dbReference type="EMBL" id="JBFXLR010000005">
    <property type="protein sequence ID" value="KAL2858185.1"/>
    <property type="molecule type" value="Genomic_DNA"/>
</dbReference>
<accession>A0ABR4L0X0</accession>
<evidence type="ECO:0000313" key="2">
    <source>
        <dbReference type="EMBL" id="KAL2858185.1"/>
    </source>
</evidence>
<protein>
    <submittedName>
        <fullName evidence="2">Uncharacterized protein</fullName>
    </submittedName>
</protein>
<organism evidence="2 3">
    <name type="scientific">Aspergillus pseudodeflectus</name>
    <dbReference type="NCBI Taxonomy" id="176178"/>
    <lineage>
        <taxon>Eukaryota</taxon>
        <taxon>Fungi</taxon>
        <taxon>Dikarya</taxon>
        <taxon>Ascomycota</taxon>
        <taxon>Pezizomycotina</taxon>
        <taxon>Eurotiomycetes</taxon>
        <taxon>Eurotiomycetidae</taxon>
        <taxon>Eurotiales</taxon>
        <taxon>Aspergillaceae</taxon>
        <taxon>Aspergillus</taxon>
        <taxon>Aspergillus subgen. Nidulantes</taxon>
    </lineage>
</organism>
<gene>
    <name evidence="2" type="ORF">BJX68DRAFT_162323</name>
</gene>